<evidence type="ECO:0000259" key="3">
    <source>
        <dbReference type="SMART" id="SM00877"/>
    </source>
</evidence>
<dbReference type="Pfam" id="PF00936">
    <property type="entry name" value="BMC"/>
    <property type="match status" value="1"/>
</dbReference>
<evidence type="ECO:0000256" key="1">
    <source>
        <dbReference type="ARBA" id="ARBA00024322"/>
    </source>
</evidence>
<protein>
    <submittedName>
        <fullName evidence="4">Propanediol utilization protein PduU</fullName>
    </submittedName>
</protein>
<dbReference type="InterPro" id="IPR037233">
    <property type="entry name" value="CcmK-like_sf"/>
</dbReference>
<dbReference type="Proteomes" id="UP000255411">
    <property type="component" value="Chromosome"/>
</dbReference>
<dbReference type="Gene3D" id="3.30.70.1710">
    <property type="match status" value="1"/>
</dbReference>
<dbReference type="PANTHER" id="PTHR40449:SF2">
    <property type="entry name" value="BACTERIAL MICROCOMPARTMENT SHELL PROTEIN EUTS"/>
    <property type="match status" value="1"/>
</dbReference>
<evidence type="ECO:0000313" key="4">
    <source>
        <dbReference type="EMBL" id="AXJ13848.1"/>
    </source>
</evidence>
<sequence>MKERKVFESVPGKQVTIAHIISNPSKILFEKLGFAPTDFNAIGILTITPSDVSIIAVDFAKKEAGIKIGFIDRFSGSMCIIGDVSAVEASINKVLLELQKLMNFSVCSITRS</sequence>
<accession>A0A345VM96</accession>
<dbReference type="RefSeq" id="WP_115130823.1">
    <property type="nucleotide sequence ID" value="NZ_CP022601.1"/>
</dbReference>
<dbReference type="InterPro" id="IPR009307">
    <property type="entry name" value="EutS/PduU/CutR"/>
</dbReference>
<proteinExistence type="predicted"/>
<name>A0A345VM96_9STRE</name>
<dbReference type="PIRSF" id="PIRSF012296">
    <property type="entry name" value="EutS_PduU"/>
    <property type="match status" value="1"/>
</dbReference>
<dbReference type="InterPro" id="IPR000249">
    <property type="entry name" value="BMC_dom"/>
</dbReference>
<evidence type="ECO:0000313" key="5">
    <source>
        <dbReference type="Proteomes" id="UP000255411"/>
    </source>
</evidence>
<reference evidence="4 5" key="1">
    <citation type="submission" date="2017-07" db="EMBL/GenBank/DDBJ databases">
        <title>Streptococcus pluranimalium as cause of bovine abortion.</title>
        <authorList>
            <person name="Rodriguez Campos S."/>
            <person name="Gobeli Brawand S."/>
            <person name="Brodard I."/>
            <person name="Rychener L."/>
            <person name="Perreten V."/>
        </authorList>
    </citation>
    <scope>NUCLEOTIDE SEQUENCE [LARGE SCALE GENOMIC DNA]</scope>
    <source>
        <strain evidence="4 5">14A0014</strain>
    </source>
</reference>
<dbReference type="EMBL" id="CP022601">
    <property type="protein sequence ID" value="AXJ13848.1"/>
    <property type="molecule type" value="Genomic_DNA"/>
</dbReference>
<dbReference type="GO" id="GO:0031469">
    <property type="term" value="C:bacterial microcompartment"/>
    <property type="evidence" value="ECO:0007669"/>
    <property type="project" value="UniProtKB-SubCell"/>
</dbReference>
<dbReference type="AlphaFoldDB" id="A0A345VM96"/>
<gene>
    <name evidence="4" type="primary">pduU_2</name>
    <name evidence="4" type="ORF">Sp14A_19610</name>
</gene>
<evidence type="ECO:0000256" key="2">
    <source>
        <dbReference type="ARBA" id="ARBA00024446"/>
    </source>
</evidence>
<organism evidence="4 5">
    <name type="scientific">Streptococcus pluranimalium</name>
    <dbReference type="NCBI Taxonomy" id="82348"/>
    <lineage>
        <taxon>Bacteria</taxon>
        <taxon>Bacillati</taxon>
        <taxon>Bacillota</taxon>
        <taxon>Bacilli</taxon>
        <taxon>Lactobacillales</taxon>
        <taxon>Streptococcaceae</taxon>
        <taxon>Streptococcus</taxon>
    </lineage>
</organism>
<dbReference type="SUPFAM" id="SSF143414">
    <property type="entry name" value="CcmK-like"/>
    <property type="match status" value="1"/>
</dbReference>
<comment type="subcellular location">
    <subcellularLocation>
        <location evidence="1">Bacterial microcompartment</location>
    </subcellularLocation>
</comment>
<dbReference type="SMART" id="SM00877">
    <property type="entry name" value="BMC"/>
    <property type="match status" value="1"/>
</dbReference>
<dbReference type="PANTHER" id="PTHR40449">
    <property type="entry name" value="ETHANOLAMINE UTILIZATION PROTEIN EUTS"/>
    <property type="match status" value="1"/>
</dbReference>
<feature type="domain" description="Bacterial microcompartment" evidence="3">
    <location>
        <begin position="40"/>
        <end position="112"/>
    </location>
</feature>
<keyword evidence="2" id="KW-1283">Bacterial microcompartment</keyword>